<evidence type="ECO:0000313" key="11">
    <source>
        <dbReference type="Proteomes" id="UP000032046"/>
    </source>
</evidence>
<accession>A0A0D0J1X5</accession>
<evidence type="ECO:0000259" key="8">
    <source>
        <dbReference type="Pfam" id="PF25917"/>
    </source>
</evidence>
<sequence>METNNTNTHTNNTTNTPSDNNQQQSTHEVTAKQLKRQRIRQLIVSMIGVAILVWGIVKIGCMFMDYKSNEKSDDAQVEQYISPVNMRASGYIKKIYFKEHQNVKKGDTLLVLDDREYRIRVMEAEAALKDAMAGANVIDASVQTTQTSATVYEASIAEIEVRLAKLEKDRQRYQNLVARNAATPIQLEQIETEYNATKKKLDAVRRQQKAAYSGVNEVQTRKKNTAAAIERAQAALEMAKLNLSYCVVTAPCDGKLGRRSLEEGQAVNAGQTITYIMPDTQKWVIANYKETQVENLYVGQKVVMTVDAFEGKEFQGRITAISGATGSKYSLVPTDNSAGNFVKIQQRVPVRIEFEGISKADNSKLAAGMMVVVKAQLKK</sequence>
<dbReference type="GO" id="GO:0016020">
    <property type="term" value="C:membrane"/>
    <property type="evidence" value="ECO:0007669"/>
    <property type="project" value="UniProtKB-SubCell"/>
</dbReference>
<dbReference type="Proteomes" id="UP000032046">
    <property type="component" value="Unassembled WGS sequence"/>
</dbReference>
<reference evidence="10 11" key="1">
    <citation type="submission" date="2015-01" db="EMBL/GenBank/DDBJ databases">
        <title>Comparative genomics of non-oral Prevotella species.</title>
        <authorList>
            <person name="Accetto T."/>
            <person name="Nograsek B."/>
            <person name="Avgustin G."/>
        </authorList>
    </citation>
    <scope>NUCLEOTIDE SEQUENCE [LARGE SCALE GENOMIC DNA]</scope>
    <source>
        <strain evidence="10 11">P5-119</strain>
    </source>
</reference>
<dbReference type="Gene3D" id="2.40.30.170">
    <property type="match status" value="1"/>
</dbReference>
<keyword evidence="2 7" id="KW-0812">Transmembrane</keyword>
<evidence type="ECO:0000256" key="2">
    <source>
        <dbReference type="ARBA" id="ARBA00022692"/>
    </source>
</evidence>
<evidence type="ECO:0000256" key="6">
    <source>
        <dbReference type="SAM" id="MobiDB-lite"/>
    </source>
</evidence>
<keyword evidence="5" id="KW-0175">Coiled coil</keyword>
<feature type="coiled-coil region" evidence="5">
    <location>
        <begin position="149"/>
        <end position="242"/>
    </location>
</feature>
<feature type="domain" description="CusB-like beta-barrel" evidence="9">
    <location>
        <begin position="283"/>
        <end position="321"/>
    </location>
</feature>
<evidence type="ECO:0000256" key="5">
    <source>
        <dbReference type="SAM" id="Coils"/>
    </source>
</evidence>
<feature type="compositionally biased region" description="Low complexity" evidence="6">
    <location>
        <begin position="1"/>
        <end position="26"/>
    </location>
</feature>
<dbReference type="Pfam" id="PF25917">
    <property type="entry name" value="BSH_RND"/>
    <property type="match status" value="1"/>
</dbReference>
<evidence type="ECO:0000256" key="4">
    <source>
        <dbReference type="ARBA" id="ARBA00023136"/>
    </source>
</evidence>
<feature type="transmembrane region" description="Helical" evidence="7">
    <location>
        <begin position="42"/>
        <end position="66"/>
    </location>
</feature>
<dbReference type="InterPro" id="IPR058625">
    <property type="entry name" value="MdtA-like_BSH"/>
</dbReference>
<gene>
    <name evidence="10" type="ORF">ST44_02330</name>
</gene>
<evidence type="ECO:0000256" key="1">
    <source>
        <dbReference type="ARBA" id="ARBA00004167"/>
    </source>
</evidence>
<evidence type="ECO:0000256" key="7">
    <source>
        <dbReference type="SAM" id="Phobius"/>
    </source>
</evidence>
<dbReference type="RefSeq" id="WP_042517758.1">
    <property type="nucleotide sequence ID" value="NZ_JXQK01000023.1"/>
</dbReference>
<dbReference type="InterPro" id="IPR050739">
    <property type="entry name" value="MFP"/>
</dbReference>
<evidence type="ECO:0000313" key="10">
    <source>
        <dbReference type="EMBL" id="KIP64308.1"/>
    </source>
</evidence>
<dbReference type="PANTHER" id="PTHR30386:SF26">
    <property type="entry name" value="TRANSPORT PROTEIN COMB"/>
    <property type="match status" value="1"/>
</dbReference>
<organism evidence="10 11">
    <name type="scientific">Prevotella pectinovora</name>
    <dbReference type="NCBI Taxonomy" id="1602169"/>
    <lineage>
        <taxon>Bacteria</taxon>
        <taxon>Pseudomonadati</taxon>
        <taxon>Bacteroidota</taxon>
        <taxon>Bacteroidia</taxon>
        <taxon>Bacteroidales</taxon>
        <taxon>Prevotellaceae</taxon>
        <taxon>Prevotella</taxon>
    </lineage>
</organism>
<feature type="region of interest" description="Disordered" evidence="6">
    <location>
        <begin position="1"/>
        <end position="31"/>
    </location>
</feature>
<protein>
    <submittedName>
        <fullName evidence="10">Hemolysin D</fullName>
    </submittedName>
</protein>
<dbReference type="InterPro" id="IPR058792">
    <property type="entry name" value="Beta-barrel_RND_2"/>
</dbReference>
<dbReference type="Gene3D" id="2.40.50.100">
    <property type="match status" value="1"/>
</dbReference>
<feature type="domain" description="Multidrug resistance protein MdtA-like barrel-sandwich hybrid" evidence="8">
    <location>
        <begin position="84"/>
        <end position="276"/>
    </location>
</feature>
<dbReference type="EMBL" id="JXQK01000023">
    <property type="protein sequence ID" value="KIP64308.1"/>
    <property type="molecule type" value="Genomic_DNA"/>
</dbReference>
<evidence type="ECO:0000256" key="3">
    <source>
        <dbReference type="ARBA" id="ARBA00022989"/>
    </source>
</evidence>
<comment type="subcellular location">
    <subcellularLocation>
        <location evidence="1">Membrane</location>
        <topology evidence="1">Single-pass membrane protein</topology>
    </subcellularLocation>
</comment>
<dbReference type="SUPFAM" id="SSF111369">
    <property type="entry name" value="HlyD-like secretion proteins"/>
    <property type="match status" value="2"/>
</dbReference>
<comment type="caution">
    <text evidence="10">The sequence shown here is derived from an EMBL/GenBank/DDBJ whole genome shotgun (WGS) entry which is preliminary data.</text>
</comment>
<keyword evidence="4 7" id="KW-0472">Membrane</keyword>
<name>A0A0D0J1X5_9BACT</name>
<proteinExistence type="predicted"/>
<keyword evidence="11" id="KW-1185">Reference proteome</keyword>
<dbReference type="Pfam" id="PF25954">
    <property type="entry name" value="Beta-barrel_RND_2"/>
    <property type="match status" value="1"/>
</dbReference>
<evidence type="ECO:0000259" key="9">
    <source>
        <dbReference type="Pfam" id="PF25954"/>
    </source>
</evidence>
<dbReference type="STRING" id="1602171.ST44_02330"/>
<keyword evidence="3 7" id="KW-1133">Transmembrane helix</keyword>
<dbReference type="PANTHER" id="PTHR30386">
    <property type="entry name" value="MEMBRANE FUSION SUBUNIT OF EMRAB-TOLC MULTIDRUG EFFLUX PUMP"/>
    <property type="match status" value="1"/>
</dbReference>
<dbReference type="AlphaFoldDB" id="A0A0D0J1X5"/>